<evidence type="ECO:0000256" key="3">
    <source>
        <dbReference type="SAM" id="SignalP"/>
    </source>
</evidence>
<dbReference type="Proteomes" id="UP000245119">
    <property type="component" value="Linkage Group LG7"/>
</dbReference>
<keyword evidence="3" id="KW-0732">Signal</keyword>
<evidence type="ECO:0000256" key="2">
    <source>
        <dbReference type="SAM" id="Phobius"/>
    </source>
</evidence>
<feature type="transmembrane region" description="Helical" evidence="2">
    <location>
        <begin position="101"/>
        <end position="121"/>
    </location>
</feature>
<keyword evidence="2" id="KW-0472">Membrane</keyword>
<comment type="caution">
    <text evidence="4">The sequence shown here is derived from an EMBL/GenBank/DDBJ whole genome shotgun (WGS) entry which is preliminary data.</text>
</comment>
<keyword evidence="2" id="KW-1133">Transmembrane helix</keyword>
<proteinExistence type="predicted"/>
<dbReference type="EMBL" id="PZQS01000007">
    <property type="protein sequence ID" value="PVD27045.1"/>
    <property type="molecule type" value="Genomic_DNA"/>
</dbReference>
<dbReference type="AlphaFoldDB" id="A0A2T7P0V1"/>
<evidence type="ECO:0000256" key="1">
    <source>
        <dbReference type="SAM" id="MobiDB-lite"/>
    </source>
</evidence>
<feature type="compositionally biased region" description="Low complexity" evidence="1">
    <location>
        <begin position="247"/>
        <end position="271"/>
    </location>
</feature>
<feature type="chain" id="PRO_5015457691" evidence="3">
    <location>
        <begin position="37"/>
        <end position="293"/>
    </location>
</feature>
<name>A0A2T7P0V1_POMCA</name>
<feature type="region of interest" description="Disordered" evidence="1">
    <location>
        <begin position="231"/>
        <end position="293"/>
    </location>
</feature>
<gene>
    <name evidence="4" type="ORF">C0Q70_12195</name>
</gene>
<organism evidence="4 5">
    <name type="scientific">Pomacea canaliculata</name>
    <name type="common">Golden apple snail</name>
    <dbReference type="NCBI Taxonomy" id="400727"/>
    <lineage>
        <taxon>Eukaryota</taxon>
        <taxon>Metazoa</taxon>
        <taxon>Spiralia</taxon>
        <taxon>Lophotrochozoa</taxon>
        <taxon>Mollusca</taxon>
        <taxon>Gastropoda</taxon>
        <taxon>Caenogastropoda</taxon>
        <taxon>Architaenioglossa</taxon>
        <taxon>Ampullarioidea</taxon>
        <taxon>Ampullariidae</taxon>
        <taxon>Pomacea</taxon>
    </lineage>
</organism>
<protein>
    <submittedName>
        <fullName evidence="4">Uncharacterized protein</fullName>
    </submittedName>
</protein>
<sequence>MTEHRFMSLTFQRAIHLRIAIIVVTDAAGVAGVADAHPPCVTGIAGLTAMVFFAKGLKTLPDSMCPLYANLTVHSGKSHSKAMLYLNTEISDWGQVSVCQFVIYLYVYVFIISHIWLWIILGSDLRDNYHESTATLKDVAMAKKTRDLKSTHPSAHSMTLISSHFYDRCVCERETDIRCKKETWTSTYVVRQGTFAWVTLLCLTAQIIVTLAQVQVSLNYDSPAISMSPALSKPGLSPARTPPPSPARSLSSISMSFVSPSKMSSASLSPSTEADLHLLETDKEETESSNIIN</sequence>
<evidence type="ECO:0000313" key="4">
    <source>
        <dbReference type="EMBL" id="PVD27045.1"/>
    </source>
</evidence>
<keyword evidence="5" id="KW-1185">Reference proteome</keyword>
<keyword evidence="2" id="KW-0812">Transmembrane</keyword>
<feature type="signal peptide" evidence="3">
    <location>
        <begin position="1"/>
        <end position="36"/>
    </location>
</feature>
<evidence type="ECO:0000313" key="5">
    <source>
        <dbReference type="Proteomes" id="UP000245119"/>
    </source>
</evidence>
<reference evidence="4 5" key="1">
    <citation type="submission" date="2018-04" db="EMBL/GenBank/DDBJ databases">
        <title>The genome of golden apple snail Pomacea canaliculata provides insight into stress tolerance and invasive adaptation.</title>
        <authorList>
            <person name="Liu C."/>
            <person name="Liu B."/>
            <person name="Ren Y."/>
            <person name="Zhang Y."/>
            <person name="Wang H."/>
            <person name="Li S."/>
            <person name="Jiang F."/>
            <person name="Yin L."/>
            <person name="Zhang G."/>
            <person name="Qian W."/>
            <person name="Fan W."/>
        </authorList>
    </citation>
    <scope>NUCLEOTIDE SEQUENCE [LARGE SCALE GENOMIC DNA]</scope>
    <source>
        <strain evidence="4">SZHN2017</strain>
        <tissue evidence="4">Muscle</tissue>
    </source>
</reference>
<accession>A0A2T7P0V1</accession>